<sequence length="343" mass="37447">MIVNQKLNNSQKHLSVMSREVIVTTGSRLHWGLLSIAPLAGREFGGIGLMVDEPRLTLSVKVLSEEKDNVVCSENYISKIENVINMTRRNLTGPSRECYYSVEVQSEIPQHCGFGSGTQLSLAVARAILMLNDEDQFSSMELAQRVQRGARSALGIHGFESGGFIVEGGKIDSSEISPLVLSVDFPVDWKVLLITPTDRAGISGNLEAKAIQKLGSMPVSLTDKLCRLVLMQLIPSIRVQDFEGFSAGLTEYGHAVGEFFQPAQGGIFAHPQMAELENLLSLKGILGITQTSWGPTLSVVCRDSTHAEYVSSIIFENGYGEFCSIKIVKPLNRGAYTQLRNIA</sequence>
<dbReference type="Gene3D" id="3.30.230.10">
    <property type="match status" value="1"/>
</dbReference>
<name>A0A517W1Q2_9PLAN</name>
<organism evidence="4 5">
    <name type="scientific">Gimesia aquarii</name>
    <dbReference type="NCBI Taxonomy" id="2527964"/>
    <lineage>
        <taxon>Bacteria</taxon>
        <taxon>Pseudomonadati</taxon>
        <taxon>Planctomycetota</taxon>
        <taxon>Planctomycetia</taxon>
        <taxon>Planctomycetales</taxon>
        <taxon>Planctomycetaceae</taxon>
        <taxon>Gimesia</taxon>
    </lineage>
</organism>
<dbReference type="InterPro" id="IPR006204">
    <property type="entry name" value="GHMP_kinase_N_dom"/>
</dbReference>
<gene>
    <name evidence="4" type="ORF">V144x_46780</name>
</gene>
<evidence type="ECO:0000313" key="4">
    <source>
        <dbReference type="EMBL" id="QDT99168.1"/>
    </source>
</evidence>
<accession>A0A517W1Q2</accession>
<dbReference type="SUPFAM" id="SSF54211">
    <property type="entry name" value="Ribosomal protein S5 domain 2-like"/>
    <property type="match status" value="1"/>
</dbReference>
<dbReference type="EMBL" id="CP037920">
    <property type="protein sequence ID" value="QDT99168.1"/>
    <property type="molecule type" value="Genomic_DNA"/>
</dbReference>
<dbReference type="NCBIfam" id="TIGR00144">
    <property type="entry name" value="beta_RFAP_syn"/>
    <property type="match status" value="1"/>
</dbReference>
<evidence type="ECO:0000313" key="5">
    <source>
        <dbReference type="Proteomes" id="UP000318704"/>
    </source>
</evidence>
<dbReference type="InterPro" id="IPR014721">
    <property type="entry name" value="Ribsml_uS5_D2-typ_fold_subgr"/>
</dbReference>
<reference evidence="4 5" key="1">
    <citation type="submission" date="2019-03" db="EMBL/GenBank/DDBJ databases">
        <title>Deep-cultivation of Planctomycetes and their phenomic and genomic characterization uncovers novel biology.</title>
        <authorList>
            <person name="Wiegand S."/>
            <person name="Jogler M."/>
            <person name="Boedeker C."/>
            <person name="Pinto D."/>
            <person name="Vollmers J."/>
            <person name="Rivas-Marin E."/>
            <person name="Kohn T."/>
            <person name="Peeters S.H."/>
            <person name="Heuer A."/>
            <person name="Rast P."/>
            <person name="Oberbeckmann S."/>
            <person name="Bunk B."/>
            <person name="Jeske O."/>
            <person name="Meyerdierks A."/>
            <person name="Storesund J.E."/>
            <person name="Kallscheuer N."/>
            <person name="Luecker S."/>
            <person name="Lage O.M."/>
            <person name="Pohl T."/>
            <person name="Merkel B.J."/>
            <person name="Hornburger P."/>
            <person name="Mueller R.-W."/>
            <person name="Bruemmer F."/>
            <person name="Labrenz M."/>
            <person name="Spormann A.M."/>
            <person name="Op den Camp H."/>
            <person name="Overmann J."/>
            <person name="Amann R."/>
            <person name="Jetten M.S.M."/>
            <person name="Mascher T."/>
            <person name="Medema M.H."/>
            <person name="Devos D.P."/>
            <person name="Kaster A.-K."/>
            <person name="Ovreas L."/>
            <person name="Rohde M."/>
            <person name="Galperin M.Y."/>
            <person name="Jogler C."/>
        </authorList>
    </citation>
    <scope>NUCLEOTIDE SEQUENCE [LARGE SCALE GENOMIC DNA]</scope>
    <source>
        <strain evidence="4 5">V144</strain>
    </source>
</reference>
<evidence type="ECO:0000259" key="3">
    <source>
        <dbReference type="Pfam" id="PF00288"/>
    </source>
</evidence>
<dbReference type="PIRSF" id="PIRSF004884">
    <property type="entry name" value="Sugar_kin_arch"/>
    <property type="match status" value="1"/>
</dbReference>
<proteinExistence type="predicted"/>
<dbReference type="PANTHER" id="PTHR20861">
    <property type="entry name" value="HOMOSERINE/4-DIPHOSPHOCYTIDYL-2-C-METHYL-D-ERYTHRITOL KINASE"/>
    <property type="match status" value="1"/>
</dbReference>
<feature type="domain" description="GHMP kinase N-terminal" evidence="3">
    <location>
        <begin position="83"/>
        <end position="156"/>
    </location>
</feature>
<dbReference type="Pfam" id="PF00288">
    <property type="entry name" value="GHMP_kinases_N"/>
    <property type="match status" value="1"/>
</dbReference>
<dbReference type="GO" id="GO:0016301">
    <property type="term" value="F:kinase activity"/>
    <property type="evidence" value="ECO:0007669"/>
    <property type="project" value="UniProtKB-KW"/>
</dbReference>
<dbReference type="AlphaFoldDB" id="A0A517W1Q2"/>
<protein>
    <recommendedName>
        <fullName evidence="3">GHMP kinase N-terminal domain-containing protein</fullName>
    </recommendedName>
</protein>
<dbReference type="PANTHER" id="PTHR20861:SF6">
    <property type="entry name" value="BETA-RIBOFURANOSYLPHENOL 5'-PHOSPHATE SYNTHASE"/>
    <property type="match status" value="1"/>
</dbReference>
<dbReference type="KEGG" id="gaw:V144x_46780"/>
<dbReference type="GO" id="GO:0005524">
    <property type="term" value="F:ATP binding"/>
    <property type="evidence" value="ECO:0007669"/>
    <property type="project" value="InterPro"/>
</dbReference>
<dbReference type="InterPro" id="IPR020568">
    <property type="entry name" value="Ribosomal_Su5_D2-typ_SF"/>
</dbReference>
<dbReference type="InterPro" id="IPR004422">
    <property type="entry name" value="RFAP_synthase"/>
</dbReference>
<dbReference type="Proteomes" id="UP000318704">
    <property type="component" value="Chromosome"/>
</dbReference>
<keyword evidence="2" id="KW-0418">Kinase</keyword>
<evidence type="ECO:0000256" key="2">
    <source>
        <dbReference type="ARBA" id="ARBA00022777"/>
    </source>
</evidence>
<evidence type="ECO:0000256" key="1">
    <source>
        <dbReference type="ARBA" id="ARBA00022679"/>
    </source>
</evidence>
<keyword evidence="1" id="KW-0808">Transferase</keyword>